<evidence type="ECO:0000313" key="2">
    <source>
        <dbReference type="Proteomes" id="UP000298127"/>
    </source>
</evidence>
<dbReference type="Proteomes" id="UP000298127">
    <property type="component" value="Unassembled WGS sequence"/>
</dbReference>
<evidence type="ECO:0000313" key="1">
    <source>
        <dbReference type="EMBL" id="TFV99900.1"/>
    </source>
</evidence>
<gene>
    <name evidence="1" type="ORF">E4M00_01470</name>
</gene>
<dbReference type="AlphaFoldDB" id="A0A4Y9R6D2"/>
<name>A0A4Y9R6D2_9MICO</name>
<dbReference type="PROSITE" id="PS51257">
    <property type="entry name" value="PROKAR_LIPOPROTEIN"/>
    <property type="match status" value="1"/>
</dbReference>
<keyword evidence="2" id="KW-1185">Reference proteome</keyword>
<dbReference type="EMBL" id="SPQZ01000001">
    <property type="protein sequence ID" value="TFV99900.1"/>
    <property type="molecule type" value="Genomic_DNA"/>
</dbReference>
<dbReference type="RefSeq" id="WP_135118796.1">
    <property type="nucleotide sequence ID" value="NZ_SPQZ01000001.1"/>
</dbReference>
<reference evidence="1 2" key="1">
    <citation type="journal article" date="2018" name="J. Microbiol.">
        <title>Leifsonia flava sp. nov., a novel actinobacterium isolated from the rhizosphere of Aquilegia viridiflora.</title>
        <authorList>
            <person name="Cai Y."/>
            <person name="Tao W.Z."/>
            <person name="Ma Y.J."/>
            <person name="Cheng J."/>
            <person name="Zhang M.Y."/>
            <person name="Zhang Y.X."/>
        </authorList>
    </citation>
    <scope>NUCLEOTIDE SEQUENCE [LARGE SCALE GENOMIC DNA]</scope>
    <source>
        <strain evidence="1 2">SYP-B2174</strain>
    </source>
</reference>
<comment type="caution">
    <text evidence="1">The sequence shown here is derived from an EMBL/GenBank/DDBJ whole genome shotgun (WGS) entry which is preliminary data.</text>
</comment>
<proteinExistence type="predicted"/>
<accession>A0A4Y9R6D2</accession>
<protein>
    <submittedName>
        <fullName evidence="1">Uncharacterized protein</fullName>
    </submittedName>
</protein>
<sequence length="180" mass="19397">MRLAGRRTWALGVVATFVALSLTGCHTEYHGYDSGIDGTLWRQIASFEDPLSSSLFEPSAYEPIGYLNSLQAERWSGSLESASDLDLEEGGVVLYDRTSTDNAAGLSIFIASGPRPDVPTDWGRNYDGPSQVFTCYRIEAEFSPGAMPSVGRTTFDHCPPALVELMPADAAFASGEVFDG</sequence>
<organism evidence="1 2">
    <name type="scientific">Orlajensenia leifsoniae</name>
    <dbReference type="NCBI Taxonomy" id="2561933"/>
    <lineage>
        <taxon>Bacteria</taxon>
        <taxon>Bacillati</taxon>
        <taxon>Actinomycetota</taxon>
        <taxon>Actinomycetes</taxon>
        <taxon>Micrococcales</taxon>
        <taxon>Microbacteriaceae</taxon>
        <taxon>Orlajensenia</taxon>
    </lineage>
</organism>